<dbReference type="InterPro" id="IPR012337">
    <property type="entry name" value="RNaseH-like_sf"/>
</dbReference>
<evidence type="ECO:0000313" key="8">
    <source>
        <dbReference type="Proteomes" id="UP000177876"/>
    </source>
</evidence>
<evidence type="ECO:0000256" key="2">
    <source>
        <dbReference type="ARBA" id="ARBA00012417"/>
    </source>
</evidence>
<dbReference type="Pfam" id="PF00476">
    <property type="entry name" value="DNA_pol_A"/>
    <property type="match status" value="1"/>
</dbReference>
<comment type="caution">
    <text evidence="7">The sequence shown here is derived from an EMBL/GenBank/DDBJ whole genome shotgun (WGS) entry which is preliminary data.</text>
</comment>
<dbReference type="GO" id="GO:0006261">
    <property type="term" value="P:DNA-templated DNA replication"/>
    <property type="evidence" value="ECO:0007669"/>
    <property type="project" value="InterPro"/>
</dbReference>
<dbReference type="SMART" id="SM00482">
    <property type="entry name" value="POLAc"/>
    <property type="match status" value="1"/>
</dbReference>
<dbReference type="Gene3D" id="1.10.150.20">
    <property type="entry name" value="5' to 3' exonuclease, C-terminal subdomain"/>
    <property type="match status" value="1"/>
</dbReference>
<evidence type="ECO:0000256" key="1">
    <source>
        <dbReference type="ARBA" id="ARBA00007705"/>
    </source>
</evidence>
<dbReference type="STRING" id="1797197.A2Y75_05205"/>
<gene>
    <name evidence="7" type="ORF">A2Y75_05205</name>
</gene>
<feature type="domain" description="DNA-directed DNA polymerase family A palm" evidence="6">
    <location>
        <begin position="381"/>
        <end position="581"/>
    </location>
</feature>
<dbReference type="PRINTS" id="PR00868">
    <property type="entry name" value="DNAPOLI"/>
</dbReference>
<dbReference type="EC" id="2.7.7.7" evidence="2"/>
<dbReference type="InterPro" id="IPR001098">
    <property type="entry name" value="DNA-dir_DNA_pol_A_palm_dom"/>
</dbReference>
<evidence type="ECO:0000313" key="7">
    <source>
        <dbReference type="EMBL" id="OFW55814.1"/>
    </source>
</evidence>
<dbReference type="InterPro" id="IPR043502">
    <property type="entry name" value="DNA/RNA_pol_sf"/>
</dbReference>
<dbReference type="Gene3D" id="1.20.1060.10">
    <property type="entry name" value="Taq DNA Polymerase, Chain T, domain 4"/>
    <property type="match status" value="1"/>
</dbReference>
<dbReference type="InterPro" id="IPR002562">
    <property type="entry name" value="3'-5'_exonuclease_dom"/>
</dbReference>
<dbReference type="Proteomes" id="UP000177876">
    <property type="component" value="Unassembled WGS sequence"/>
</dbReference>
<dbReference type="PANTHER" id="PTHR10133">
    <property type="entry name" value="DNA POLYMERASE I"/>
    <property type="match status" value="1"/>
</dbReference>
<dbReference type="GO" id="GO:0008408">
    <property type="term" value="F:3'-5' exonuclease activity"/>
    <property type="evidence" value="ECO:0007669"/>
    <property type="project" value="InterPro"/>
</dbReference>
<reference evidence="7 8" key="1">
    <citation type="journal article" date="2016" name="Nat. Commun.">
        <title>Thousands of microbial genomes shed light on interconnected biogeochemical processes in an aquifer system.</title>
        <authorList>
            <person name="Anantharaman K."/>
            <person name="Brown C.T."/>
            <person name="Hug L.A."/>
            <person name="Sharon I."/>
            <person name="Castelle C.J."/>
            <person name="Probst A.J."/>
            <person name="Thomas B.C."/>
            <person name="Singh A."/>
            <person name="Wilkins M.J."/>
            <person name="Karaoz U."/>
            <person name="Brodie E.L."/>
            <person name="Williams K.H."/>
            <person name="Hubbard S.S."/>
            <person name="Banfield J.F."/>
        </authorList>
    </citation>
    <scope>NUCLEOTIDE SEQUENCE [LARGE SCALE GENOMIC DNA]</scope>
</reference>
<proteinExistence type="inferred from homology"/>
<comment type="catalytic activity">
    <reaction evidence="5">
        <text>DNA(n) + a 2'-deoxyribonucleoside 5'-triphosphate = DNA(n+1) + diphosphate</text>
        <dbReference type="Rhea" id="RHEA:22508"/>
        <dbReference type="Rhea" id="RHEA-COMP:17339"/>
        <dbReference type="Rhea" id="RHEA-COMP:17340"/>
        <dbReference type="ChEBI" id="CHEBI:33019"/>
        <dbReference type="ChEBI" id="CHEBI:61560"/>
        <dbReference type="ChEBI" id="CHEBI:173112"/>
        <dbReference type="EC" id="2.7.7.7"/>
    </reaction>
</comment>
<keyword evidence="4" id="KW-0235">DNA replication</keyword>
<dbReference type="PANTHER" id="PTHR10133:SF27">
    <property type="entry name" value="DNA POLYMERASE NU"/>
    <property type="match status" value="1"/>
</dbReference>
<dbReference type="AlphaFoldDB" id="A0A1F2WG44"/>
<dbReference type="GO" id="GO:0003677">
    <property type="term" value="F:DNA binding"/>
    <property type="evidence" value="ECO:0007669"/>
    <property type="project" value="InterPro"/>
</dbReference>
<evidence type="ECO:0000256" key="4">
    <source>
        <dbReference type="ARBA" id="ARBA00022705"/>
    </source>
</evidence>
<name>A0A1F2WG44_9ACTN</name>
<dbReference type="EMBL" id="MELK01000051">
    <property type="protein sequence ID" value="OFW55814.1"/>
    <property type="molecule type" value="Genomic_DNA"/>
</dbReference>
<protein>
    <recommendedName>
        <fullName evidence="3">DNA polymerase I</fullName>
        <ecNumber evidence="2">2.7.7.7</ecNumber>
    </recommendedName>
</protein>
<dbReference type="SUPFAM" id="SSF53098">
    <property type="entry name" value="Ribonuclease H-like"/>
    <property type="match status" value="1"/>
</dbReference>
<sequence length="629" mass="70434">MTGELVSVGLDTQLTSATPGTQLARRGLDDVQLHLVDDFETATELMRWLGSRDAERLIAVDTETTGLIIGKDKIRLVQVGGHEHGWAIPWNLWGGLFHNIVQRYTGQYVFHNAPFDVGMLGAQGAESVSMPLHRIHDTLVMSHIVEPHMLHGLKRQAGRHVDAAAAGAQATLDKAINSRSGGWGWDTIPIDYAPYWQYAALDTVLTRHLFDVHAPVVQWQAPIAYELEMAVLWVLYRMSRRGVHVDVDYAKQKYDSFMSYVETASAWIQENYKVKPGSNAAIIKILQGEGFIFDKKTESGAFSLDKEVLGFIDHPLAATVLNYRQLQKLSSTYLRHFIEEADADSLLYPSINSLGARTGRMSMQNPNFQNLPRRSEQNRGAEAVRNCIDARPGNSLLFCDFGQIEMRLLAHMSRCQPMIDAFRNTEHDFFVTLARQIFADPNLGRKDKRRQITKNAGYATIYGAGIPKFAKTAGVSEEDAHTFFSRWNGLYPEVKSFQKEVDRLAWQRQRDEGVPYVSSPLTGRRHVGDTNKVYALVNYLIQGTASETFKTKLVQLDALGLGAFMTIPVHDEIILDVPDAQLSDVVNSVSSVMNDDTMYSVPITASMAHGKRWGMKVDWIGDMDALVSD</sequence>
<evidence type="ECO:0000259" key="6">
    <source>
        <dbReference type="SMART" id="SM00482"/>
    </source>
</evidence>
<dbReference type="GO" id="GO:0006302">
    <property type="term" value="P:double-strand break repair"/>
    <property type="evidence" value="ECO:0007669"/>
    <property type="project" value="TreeGrafter"/>
</dbReference>
<dbReference type="GO" id="GO:0003887">
    <property type="term" value="F:DNA-directed DNA polymerase activity"/>
    <property type="evidence" value="ECO:0007669"/>
    <property type="project" value="UniProtKB-EC"/>
</dbReference>
<dbReference type="Pfam" id="PF01612">
    <property type="entry name" value="DNA_pol_A_exo1"/>
    <property type="match status" value="1"/>
</dbReference>
<dbReference type="InterPro" id="IPR036397">
    <property type="entry name" value="RNaseH_sf"/>
</dbReference>
<dbReference type="SUPFAM" id="SSF56672">
    <property type="entry name" value="DNA/RNA polymerases"/>
    <property type="match status" value="1"/>
</dbReference>
<evidence type="ECO:0000256" key="5">
    <source>
        <dbReference type="ARBA" id="ARBA00049244"/>
    </source>
</evidence>
<organism evidence="7 8">
    <name type="scientific">Candidatus Solincola sediminis</name>
    <dbReference type="NCBI Taxonomy" id="1797199"/>
    <lineage>
        <taxon>Bacteria</taxon>
        <taxon>Bacillati</taxon>
        <taxon>Actinomycetota</taxon>
        <taxon>Candidatus Geothermincolia</taxon>
        <taxon>Candidatus Geothermincolales</taxon>
        <taxon>Candidatus Geothermincolaceae</taxon>
        <taxon>Candidatus Solincola</taxon>
    </lineage>
</organism>
<accession>A0A1F2WG44</accession>
<dbReference type="Gene3D" id="3.30.420.10">
    <property type="entry name" value="Ribonuclease H-like superfamily/Ribonuclease H"/>
    <property type="match status" value="1"/>
</dbReference>
<comment type="similarity">
    <text evidence="1">Belongs to the DNA polymerase type-A family.</text>
</comment>
<dbReference type="InterPro" id="IPR002298">
    <property type="entry name" value="DNA_polymerase_A"/>
</dbReference>
<evidence type="ECO:0000256" key="3">
    <source>
        <dbReference type="ARBA" id="ARBA00020311"/>
    </source>
</evidence>
<dbReference type="Gene3D" id="3.30.70.370">
    <property type="match status" value="1"/>
</dbReference>